<keyword evidence="2" id="KW-1185">Reference proteome</keyword>
<sequence length="73" mass="8440">MAMRPRRGSVIQPRPSMRPTYENFNPRSEWKYEDDATILLLYLPVFVKEQIKTEIVETSGYVKIQGLRPLAGG</sequence>
<gene>
    <name evidence="1" type="ORF">Dsin_000485</name>
</gene>
<accession>A0AAE0B3R6</accession>
<evidence type="ECO:0000313" key="2">
    <source>
        <dbReference type="Proteomes" id="UP001281410"/>
    </source>
</evidence>
<evidence type="ECO:0000313" key="1">
    <source>
        <dbReference type="EMBL" id="KAK3228604.1"/>
    </source>
</evidence>
<protein>
    <submittedName>
        <fullName evidence="1">Uncharacterized protein</fullName>
    </submittedName>
</protein>
<dbReference type="EMBL" id="JANJYJ010000001">
    <property type="protein sequence ID" value="KAK3228604.1"/>
    <property type="molecule type" value="Genomic_DNA"/>
</dbReference>
<comment type="caution">
    <text evidence="1">The sequence shown here is derived from an EMBL/GenBank/DDBJ whole genome shotgun (WGS) entry which is preliminary data.</text>
</comment>
<proteinExistence type="predicted"/>
<dbReference type="Proteomes" id="UP001281410">
    <property type="component" value="Unassembled WGS sequence"/>
</dbReference>
<dbReference type="AlphaFoldDB" id="A0AAE0B3R6"/>
<organism evidence="1 2">
    <name type="scientific">Dipteronia sinensis</name>
    <dbReference type="NCBI Taxonomy" id="43782"/>
    <lineage>
        <taxon>Eukaryota</taxon>
        <taxon>Viridiplantae</taxon>
        <taxon>Streptophyta</taxon>
        <taxon>Embryophyta</taxon>
        <taxon>Tracheophyta</taxon>
        <taxon>Spermatophyta</taxon>
        <taxon>Magnoliopsida</taxon>
        <taxon>eudicotyledons</taxon>
        <taxon>Gunneridae</taxon>
        <taxon>Pentapetalae</taxon>
        <taxon>rosids</taxon>
        <taxon>malvids</taxon>
        <taxon>Sapindales</taxon>
        <taxon>Sapindaceae</taxon>
        <taxon>Hippocastanoideae</taxon>
        <taxon>Acereae</taxon>
        <taxon>Dipteronia</taxon>
    </lineage>
</organism>
<reference evidence="1" key="1">
    <citation type="journal article" date="2023" name="Plant J.">
        <title>Genome sequences and population genomics provide insights into the demographic history, inbreeding, and mutation load of two 'living fossil' tree species of Dipteronia.</title>
        <authorList>
            <person name="Feng Y."/>
            <person name="Comes H.P."/>
            <person name="Chen J."/>
            <person name="Zhu S."/>
            <person name="Lu R."/>
            <person name="Zhang X."/>
            <person name="Li P."/>
            <person name="Qiu J."/>
            <person name="Olsen K.M."/>
            <person name="Qiu Y."/>
        </authorList>
    </citation>
    <scope>NUCLEOTIDE SEQUENCE</scope>
    <source>
        <strain evidence="1">NBL</strain>
    </source>
</reference>
<name>A0AAE0B3R6_9ROSI</name>